<evidence type="ECO:0000313" key="4">
    <source>
        <dbReference type="EMBL" id="RXN92774.1"/>
    </source>
</evidence>
<name>A0A4Q1HP04_9BURK</name>
<dbReference type="Proteomes" id="UP000290849">
    <property type="component" value="Unassembled WGS sequence"/>
</dbReference>
<evidence type="ECO:0000259" key="3">
    <source>
        <dbReference type="Pfam" id="PF00496"/>
    </source>
</evidence>
<evidence type="ECO:0000256" key="2">
    <source>
        <dbReference type="ARBA" id="ARBA00022729"/>
    </source>
</evidence>
<accession>A0A4Q1HP04</accession>
<dbReference type="SUPFAM" id="SSF53850">
    <property type="entry name" value="Periplasmic binding protein-like II"/>
    <property type="match status" value="1"/>
</dbReference>
<reference evidence="4 5" key="1">
    <citation type="journal article" date="2017" name="Int. J. Syst. Evol. Microbiol.">
        <title>Achromobacter aloeverae sp. nov., isolated from the root of Aloe vera (L.) Burm.f.</title>
        <authorList>
            <person name="Kuncharoen N."/>
            <person name="Muramatsu Y."/>
            <person name="Shibata C."/>
            <person name="Kamakura Y."/>
            <person name="Nakagawa Y."/>
            <person name="Tanasupawat S."/>
        </authorList>
    </citation>
    <scope>NUCLEOTIDE SEQUENCE [LARGE SCALE GENOMIC DNA]</scope>
    <source>
        <strain evidence="4 5">AVA-1</strain>
    </source>
</reference>
<dbReference type="OrthoDB" id="9801799at2"/>
<dbReference type="Gene3D" id="3.90.76.10">
    <property type="entry name" value="Dipeptide-binding Protein, Domain 1"/>
    <property type="match status" value="1"/>
</dbReference>
<dbReference type="PANTHER" id="PTHR30290:SF38">
    <property type="entry name" value="D,D-DIPEPTIDE-BINDING PERIPLASMIC PROTEIN DDPA-RELATED"/>
    <property type="match status" value="1"/>
</dbReference>
<dbReference type="Gene3D" id="3.10.105.10">
    <property type="entry name" value="Dipeptide-binding Protein, Domain 3"/>
    <property type="match status" value="1"/>
</dbReference>
<feature type="domain" description="Solute-binding protein family 5" evidence="3">
    <location>
        <begin position="108"/>
        <end position="467"/>
    </location>
</feature>
<dbReference type="PIRSF" id="PIRSF002741">
    <property type="entry name" value="MppA"/>
    <property type="match status" value="1"/>
</dbReference>
<comment type="caution">
    <text evidence="4">The sequence shown here is derived from an EMBL/GenBank/DDBJ whole genome shotgun (WGS) entry which is preliminary data.</text>
</comment>
<dbReference type="InterPro" id="IPR000914">
    <property type="entry name" value="SBP_5_dom"/>
</dbReference>
<dbReference type="GO" id="GO:0030288">
    <property type="term" value="C:outer membrane-bounded periplasmic space"/>
    <property type="evidence" value="ECO:0007669"/>
    <property type="project" value="UniProtKB-ARBA"/>
</dbReference>
<evidence type="ECO:0000313" key="5">
    <source>
        <dbReference type="Proteomes" id="UP000290849"/>
    </source>
</evidence>
<gene>
    <name evidence="4" type="ORF">C7R54_03255</name>
</gene>
<dbReference type="InterPro" id="IPR039424">
    <property type="entry name" value="SBP_5"/>
</dbReference>
<keyword evidence="2" id="KW-0732">Signal</keyword>
<dbReference type="Gene3D" id="3.40.190.10">
    <property type="entry name" value="Periplasmic binding protein-like II"/>
    <property type="match status" value="1"/>
</dbReference>
<dbReference type="AlphaFoldDB" id="A0A4Q1HP04"/>
<dbReference type="CDD" id="cd08502">
    <property type="entry name" value="PBP2_NikA_DppA_OppA_like_16"/>
    <property type="match status" value="1"/>
</dbReference>
<comment type="similarity">
    <text evidence="1">Belongs to the bacterial solute-binding protein 5 family.</text>
</comment>
<dbReference type="GO" id="GO:0015833">
    <property type="term" value="P:peptide transport"/>
    <property type="evidence" value="ECO:0007669"/>
    <property type="project" value="TreeGrafter"/>
</dbReference>
<proteinExistence type="inferred from homology"/>
<keyword evidence="5" id="KW-1185">Reference proteome</keyword>
<dbReference type="GO" id="GO:0043190">
    <property type="term" value="C:ATP-binding cassette (ABC) transporter complex"/>
    <property type="evidence" value="ECO:0007669"/>
    <property type="project" value="InterPro"/>
</dbReference>
<evidence type="ECO:0000256" key="1">
    <source>
        <dbReference type="ARBA" id="ARBA00005695"/>
    </source>
</evidence>
<dbReference type="Pfam" id="PF00496">
    <property type="entry name" value="SBP_bac_5"/>
    <property type="match status" value="1"/>
</dbReference>
<protein>
    <submittedName>
        <fullName evidence="4">ABC transporter substrate-binding protein</fullName>
    </submittedName>
</protein>
<dbReference type="InterPro" id="IPR030678">
    <property type="entry name" value="Peptide/Ni-bd"/>
</dbReference>
<sequence>MTVTTGTTATASIAVAETAAEAAARTQSAWQHARCTTRPGLRKRLGQACGAALLSAFCASAAWSQTLTAVMASKVTVLDPVLTASHQTRNHAYMIYDTLLATDAENHVRPQMVDKWDISADGKTYTFTLRDGLKWHDGAPVKAEDCIASIQRWAQQDKMGRQIMPLVASMNVVDDKTFTVVLKEAVDILPALAKPSGLPAFMMPKRVAQTPATQAITDYTGSGPFKFVQAEYKPGVKAVYAKNTDYVPRNEPPSGTAGGKVVKVDRVEWVNMPDAMTAINALQNGEVDYMETVPYDLTPMIEGNKDLTLRVLDKMGYQPMYRFNQLQKPFNDKLVRQAAMYAIGQGDILKAQVGNPAYFKVCGAVFGCGMPYASEIRADMIVPSNIAKAKELLKQAKYDGAPVVILQATDIAMAAAIPVVMAQQLRQAGFNVQLQAMDFMTMLSRRANRDTPEKGGWSIFVTTWHMSEIADPLRNYGVSANGEQAWFGWPTVPVVEELRGKFLLARTDGERKQIADKLQDVMLDEGVVVPLGQINSVAAYRNTLKGVLESPAPVFWNISKSGK</sequence>
<dbReference type="GO" id="GO:1904680">
    <property type="term" value="F:peptide transmembrane transporter activity"/>
    <property type="evidence" value="ECO:0007669"/>
    <property type="project" value="TreeGrafter"/>
</dbReference>
<dbReference type="EMBL" id="PYAL01000001">
    <property type="protein sequence ID" value="RXN92774.1"/>
    <property type="molecule type" value="Genomic_DNA"/>
</dbReference>
<dbReference type="PANTHER" id="PTHR30290">
    <property type="entry name" value="PERIPLASMIC BINDING COMPONENT OF ABC TRANSPORTER"/>
    <property type="match status" value="1"/>
</dbReference>
<organism evidence="4 5">
    <name type="scientific">Achromobacter aloeverae</name>
    <dbReference type="NCBI Taxonomy" id="1750518"/>
    <lineage>
        <taxon>Bacteria</taxon>
        <taxon>Pseudomonadati</taxon>
        <taxon>Pseudomonadota</taxon>
        <taxon>Betaproteobacteria</taxon>
        <taxon>Burkholderiales</taxon>
        <taxon>Alcaligenaceae</taxon>
        <taxon>Achromobacter</taxon>
    </lineage>
</organism>
<dbReference type="RefSeq" id="WP_129148735.1">
    <property type="nucleotide sequence ID" value="NZ_JBHSDO010000006.1"/>
</dbReference>